<protein>
    <submittedName>
        <fullName evidence="1">Uncharacterized protein</fullName>
    </submittedName>
</protein>
<proteinExistence type="predicted"/>
<gene>
    <name evidence="1" type="ORF">HJG63_010666</name>
</gene>
<accession>A0A7J8IMB1</accession>
<sequence>MVGLELWSLNICCRMIMRLVIWGSRRSHGGSFTCDESCFALEKKKIQSLFLLSHNQLILAPNILYFSDQKNLNVLDTEKPEEGVCTGALALIFLLKIPFIPTYLKVNVYYRVCQMNLYLELGITLLAKLF</sequence>
<reference evidence="1 2" key="1">
    <citation type="journal article" date="2020" name="Nature">
        <title>Six reference-quality genomes reveal evolution of bat adaptations.</title>
        <authorList>
            <person name="Jebb D."/>
            <person name="Huang Z."/>
            <person name="Pippel M."/>
            <person name="Hughes G.M."/>
            <person name="Lavrichenko K."/>
            <person name="Devanna P."/>
            <person name="Winkler S."/>
            <person name="Jermiin L.S."/>
            <person name="Skirmuntt E.C."/>
            <person name="Katzourakis A."/>
            <person name="Burkitt-Gray L."/>
            <person name="Ray D.A."/>
            <person name="Sullivan K.A.M."/>
            <person name="Roscito J.G."/>
            <person name="Kirilenko B.M."/>
            <person name="Davalos L.M."/>
            <person name="Corthals A.P."/>
            <person name="Power M.L."/>
            <person name="Jones G."/>
            <person name="Ransome R.D."/>
            <person name="Dechmann D.K.N."/>
            <person name="Locatelli A.G."/>
            <person name="Puechmaille S.J."/>
            <person name="Fedrigo O."/>
            <person name="Jarvis E.D."/>
            <person name="Hiller M."/>
            <person name="Vernes S.C."/>
            <person name="Myers E.W."/>
            <person name="Teeling E.C."/>
        </authorList>
    </citation>
    <scope>NUCLEOTIDE SEQUENCE [LARGE SCALE GENOMIC DNA]</scope>
    <source>
        <strain evidence="1">MRouAeg1</strain>
        <tissue evidence="1">Muscle</tissue>
    </source>
</reference>
<organism evidence="1 2">
    <name type="scientific">Rousettus aegyptiacus</name>
    <name type="common">Egyptian fruit bat</name>
    <name type="synonym">Pteropus aegyptiacus</name>
    <dbReference type="NCBI Taxonomy" id="9407"/>
    <lineage>
        <taxon>Eukaryota</taxon>
        <taxon>Metazoa</taxon>
        <taxon>Chordata</taxon>
        <taxon>Craniata</taxon>
        <taxon>Vertebrata</taxon>
        <taxon>Euteleostomi</taxon>
        <taxon>Mammalia</taxon>
        <taxon>Eutheria</taxon>
        <taxon>Laurasiatheria</taxon>
        <taxon>Chiroptera</taxon>
        <taxon>Yinpterochiroptera</taxon>
        <taxon>Pteropodoidea</taxon>
        <taxon>Pteropodidae</taxon>
        <taxon>Rousettinae</taxon>
        <taxon>Rousettus</taxon>
    </lineage>
</organism>
<dbReference type="Proteomes" id="UP000593571">
    <property type="component" value="Unassembled WGS sequence"/>
</dbReference>
<keyword evidence="2" id="KW-1185">Reference proteome</keyword>
<evidence type="ECO:0000313" key="2">
    <source>
        <dbReference type="Proteomes" id="UP000593571"/>
    </source>
</evidence>
<dbReference type="AlphaFoldDB" id="A0A7J8IMB1"/>
<dbReference type="EMBL" id="JACASE010000003">
    <property type="protein sequence ID" value="KAF6485478.1"/>
    <property type="molecule type" value="Genomic_DNA"/>
</dbReference>
<comment type="caution">
    <text evidence="1">The sequence shown here is derived from an EMBL/GenBank/DDBJ whole genome shotgun (WGS) entry which is preliminary data.</text>
</comment>
<evidence type="ECO:0000313" key="1">
    <source>
        <dbReference type="EMBL" id="KAF6485478.1"/>
    </source>
</evidence>
<name>A0A7J8IMB1_ROUAE</name>